<dbReference type="InterPro" id="IPR006504">
    <property type="entry name" value="Tscrpt_reg_Spx/MgsR"/>
</dbReference>
<proteinExistence type="inferred from homology"/>
<gene>
    <name evidence="2" type="ORF">SAMN02745189_01422</name>
</gene>
<evidence type="ECO:0000313" key="2">
    <source>
        <dbReference type="EMBL" id="SHM02177.1"/>
    </source>
</evidence>
<dbReference type="PROSITE" id="PS51353">
    <property type="entry name" value="ARSC"/>
    <property type="match status" value="1"/>
</dbReference>
<dbReference type="NCBIfam" id="TIGR01617">
    <property type="entry name" value="arsC_related"/>
    <property type="match status" value="1"/>
</dbReference>
<dbReference type="SUPFAM" id="SSF52833">
    <property type="entry name" value="Thioredoxin-like"/>
    <property type="match status" value="1"/>
</dbReference>
<dbReference type="Gene3D" id="3.40.30.10">
    <property type="entry name" value="Glutaredoxin"/>
    <property type="match status" value="1"/>
</dbReference>
<dbReference type="AlphaFoldDB" id="A0A1M7FEU7"/>
<dbReference type="PANTHER" id="PTHR30041">
    <property type="entry name" value="ARSENATE REDUCTASE"/>
    <property type="match status" value="1"/>
</dbReference>
<name>A0A1M7FEU7_9BACL</name>
<comment type="similarity">
    <text evidence="1">Belongs to the ArsC family.</text>
</comment>
<dbReference type="PROSITE" id="PS51354">
    <property type="entry name" value="GLUTAREDOXIN_2"/>
    <property type="match status" value="1"/>
</dbReference>
<dbReference type="Proteomes" id="UP000184206">
    <property type="component" value="Unassembled WGS sequence"/>
</dbReference>
<evidence type="ECO:0000313" key="3">
    <source>
        <dbReference type="Proteomes" id="UP000184206"/>
    </source>
</evidence>
<dbReference type="InterPro" id="IPR006660">
    <property type="entry name" value="Arsenate_reductase-like"/>
</dbReference>
<dbReference type="CDD" id="cd03036">
    <property type="entry name" value="ArsC_like"/>
    <property type="match status" value="1"/>
</dbReference>
<dbReference type="Pfam" id="PF03960">
    <property type="entry name" value="ArsC"/>
    <property type="match status" value="1"/>
</dbReference>
<reference evidence="2 3" key="1">
    <citation type="submission" date="2016-11" db="EMBL/GenBank/DDBJ databases">
        <authorList>
            <person name="Jaros S."/>
            <person name="Januszkiewicz K."/>
            <person name="Wedrychowicz H."/>
        </authorList>
    </citation>
    <scope>NUCLEOTIDE SEQUENCE [LARGE SCALE GENOMIC DNA]</scope>
    <source>
        <strain evidence="2 3">DSM 16010</strain>
    </source>
</reference>
<keyword evidence="3" id="KW-1185">Reference proteome</keyword>
<dbReference type="PANTHER" id="PTHR30041:SF8">
    <property type="entry name" value="PROTEIN YFFB"/>
    <property type="match status" value="1"/>
</dbReference>
<sequence>MITFYEYTRCTTCRKGKKFLDEHGIEFEAHDMVKTPPSKETLKKIVEKSDQDIGKFFNSRGRKYKELDLKNRLPEMSDDEKIELLATDGLLIKRPLVDAGDDVLLGFKESEYKEKLL</sequence>
<dbReference type="STRING" id="1123231.SAMN02745189_01422"/>
<organism evidence="2 3">
    <name type="scientific">Lacicoccus alkaliphilus DSM 16010</name>
    <dbReference type="NCBI Taxonomy" id="1123231"/>
    <lineage>
        <taxon>Bacteria</taxon>
        <taxon>Bacillati</taxon>
        <taxon>Bacillota</taxon>
        <taxon>Bacilli</taxon>
        <taxon>Bacillales</taxon>
        <taxon>Salinicoccaceae</taxon>
        <taxon>Lacicoccus</taxon>
    </lineage>
</organism>
<dbReference type="RefSeq" id="WP_072709768.1">
    <property type="nucleotide sequence ID" value="NZ_FRCF01000004.1"/>
</dbReference>
<dbReference type="InterPro" id="IPR036249">
    <property type="entry name" value="Thioredoxin-like_sf"/>
</dbReference>
<accession>A0A1M7FEU7</accession>
<dbReference type="EMBL" id="FRCF01000004">
    <property type="protein sequence ID" value="SHM02177.1"/>
    <property type="molecule type" value="Genomic_DNA"/>
</dbReference>
<protein>
    <submittedName>
        <fullName evidence="2">Arsenate reductase</fullName>
    </submittedName>
</protein>
<dbReference type="OrthoDB" id="9794155at2"/>
<evidence type="ECO:0000256" key="1">
    <source>
        <dbReference type="PROSITE-ProRule" id="PRU01282"/>
    </source>
</evidence>